<evidence type="ECO:0000313" key="3">
    <source>
        <dbReference type="Proteomes" id="UP001172673"/>
    </source>
</evidence>
<sequence>MLRREAAHNLKRKNDDDPGPQAPKRPRTETPQATQRSNSPPTNVNLLNQAVLDNVNNKSRLPPLGWFNVGRRRTSSPFPAKGSSGALSREAPPRRVRSMPNMETKTRHVQSTQPNAGTRTRQVQGTPEPPVEEPFYAFPIPLEPPPSATQASVPAVLPRHAIHDSNGSHNGYSAQVGSEGVRGSAVTPVTTVDVLGFDLPFDPDLLARLDEELGPLPLDFDYLNDPIIFTGDLLKDAESTKQIQRTETRLPNTRAQAPRTKAEAPLQSGTDQDVKLVKSSDPQSSTAKSAGVDAARTTLTQASTIDYKSLFNHNVALFRTAARPLGQYFCQDFWSSETEFQAFVRNVGTAMNKSYDGAHGLTVADPQMVGASAPALREKFLTLLRWSRSNRDSFTSMMAQGKSYSTAMNQLLPKQVNDWIRGALLANLSTLYGKPENWPQTVSKDDVKAAREAALALVEYEINERNTAIVEQWAQQQRLAAASTRPQGQAPSRQSTPLPSNPTKRRREADDTLSQDSSAPDHGRPQKRARGPSPLSQELNAVKPELPPRQGVRNGRRSVSTATSTGNTQANLSRSIAQRQQSWEPSGLDFPELPSLEVASPAMGGATQQLSAGQQFWLAQTNASAQNFAPDTMINGGETFGATGASYADGSLVNHWGNTEMKDDYFEREMKKLMEEFC</sequence>
<feature type="compositionally biased region" description="Polar residues" evidence="1">
    <location>
        <begin position="29"/>
        <end position="44"/>
    </location>
</feature>
<proteinExistence type="predicted"/>
<reference evidence="2" key="1">
    <citation type="submission" date="2022-10" db="EMBL/GenBank/DDBJ databases">
        <title>Culturing micro-colonial fungi from biological soil crusts in the Mojave desert and describing Neophaeococcomyces mojavensis, and introducing the new genera and species Taxawa tesnikishii.</title>
        <authorList>
            <person name="Kurbessoian T."/>
            <person name="Stajich J.E."/>
        </authorList>
    </citation>
    <scope>NUCLEOTIDE SEQUENCE</scope>
    <source>
        <strain evidence="2">TK_41</strain>
    </source>
</reference>
<evidence type="ECO:0000313" key="2">
    <source>
        <dbReference type="EMBL" id="KAJ9605537.1"/>
    </source>
</evidence>
<feature type="region of interest" description="Disordered" evidence="1">
    <location>
        <begin position="1"/>
        <end position="44"/>
    </location>
</feature>
<dbReference type="EMBL" id="JAPDRK010000016">
    <property type="protein sequence ID" value="KAJ9605537.1"/>
    <property type="molecule type" value="Genomic_DNA"/>
</dbReference>
<feature type="compositionally biased region" description="Polar residues" evidence="1">
    <location>
        <begin position="557"/>
        <end position="584"/>
    </location>
</feature>
<gene>
    <name evidence="2" type="ORF">H2200_010194</name>
</gene>
<dbReference type="Proteomes" id="UP001172673">
    <property type="component" value="Unassembled WGS sequence"/>
</dbReference>
<protein>
    <submittedName>
        <fullName evidence="2">Uncharacterized protein</fullName>
    </submittedName>
</protein>
<dbReference type="AlphaFoldDB" id="A0AA38X2M5"/>
<accession>A0AA38X2M5</accession>
<feature type="region of interest" description="Disordered" evidence="1">
    <location>
        <begin position="69"/>
        <end position="129"/>
    </location>
</feature>
<comment type="caution">
    <text evidence="2">The sequence shown here is derived from an EMBL/GenBank/DDBJ whole genome shotgun (WGS) entry which is preliminary data.</text>
</comment>
<evidence type="ECO:0000256" key="1">
    <source>
        <dbReference type="SAM" id="MobiDB-lite"/>
    </source>
</evidence>
<organism evidence="2 3">
    <name type="scientific">Cladophialophora chaetospira</name>
    <dbReference type="NCBI Taxonomy" id="386627"/>
    <lineage>
        <taxon>Eukaryota</taxon>
        <taxon>Fungi</taxon>
        <taxon>Dikarya</taxon>
        <taxon>Ascomycota</taxon>
        <taxon>Pezizomycotina</taxon>
        <taxon>Eurotiomycetes</taxon>
        <taxon>Chaetothyriomycetidae</taxon>
        <taxon>Chaetothyriales</taxon>
        <taxon>Herpotrichiellaceae</taxon>
        <taxon>Cladophialophora</taxon>
    </lineage>
</organism>
<feature type="region of interest" description="Disordered" evidence="1">
    <location>
        <begin position="480"/>
        <end position="589"/>
    </location>
</feature>
<feature type="region of interest" description="Disordered" evidence="1">
    <location>
        <begin position="240"/>
        <end position="293"/>
    </location>
</feature>
<feature type="compositionally biased region" description="Polar residues" evidence="1">
    <location>
        <begin position="109"/>
        <end position="125"/>
    </location>
</feature>
<keyword evidence="3" id="KW-1185">Reference proteome</keyword>
<feature type="compositionally biased region" description="Basic and acidic residues" evidence="1">
    <location>
        <begin position="1"/>
        <end position="16"/>
    </location>
</feature>
<feature type="compositionally biased region" description="Polar residues" evidence="1">
    <location>
        <begin position="480"/>
        <end position="502"/>
    </location>
</feature>
<name>A0AA38X2M5_9EURO</name>